<feature type="compositionally biased region" description="Low complexity" evidence="1">
    <location>
        <begin position="7"/>
        <end position="21"/>
    </location>
</feature>
<protein>
    <submittedName>
        <fullName evidence="2">Uncharacterized protein</fullName>
    </submittedName>
</protein>
<gene>
    <name evidence="2" type="ORF">SDC9_95503</name>
</gene>
<organism evidence="2">
    <name type="scientific">bioreactor metagenome</name>
    <dbReference type="NCBI Taxonomy" id="1076179"/>
    <lineage>
        <taxon>unclassified sequences</taxon>
        <taxon>metagenomes</taxon>
        <taxon>ecological metagenomes</taxon>
    </lineage>
</organism>
<dbReference type="EMBL" id="VSSQ01012247">
    <property type="protein sequence ID" value="MPM48776.1"/>
    <property type="molecule type" value="Genomic_DNA"/>
</dbReference>
<sequence>MRENADKLLPGAARRALAAKPKAVDEAPEDAPDENDLDEKPARSGGGNIDIAVDDEA</sequence>
<dbReference type="AlphaFoldDB" id="A0A645A777"/>
<feature type="compositionally biased region" description="Acidic residues" evidence="1">
    <location>
        <begin position="26"/>
        <end position="37"/>
    </location>
</feature>
<name>A0A645A777_9ZZZZ</name>
<reference evidence="2" key="1">
    <citation type="submission" date="2019-08" db="EMBL/GenBank/DDBJ databases">
        <authorList>
            <person name="Kucharzyk K."/>
            <person name="Murdoch R.W."/>
            <person name="Higgins S."/>
            <person name="Loffler F."/>
        </authorList>
    </citation>
    <scope>NUCLEOTIDE SEQUENCE</scope>
</reference>
<proteinExistence type="predicted"/>
<accession>A0A645A777</accession>
<evidence type="ECO:0000313" key="2">
    <source>
        <dbReference type="EMBL" id="MPM48776.1"/>
    </source>
</evidence>
<evidence type="ECO:0000256" key="1">
    <source>
        <dbReference type="SAM" id="MobiDB-lite"/>
    </source>
</evidence>
<comment type="caution">
    <text evidence="2">The sequence shown here is derived from an EMBL/GenBank/DDBJ whole genome shotgun (WGS) entry which is preliminary data.</text>
</comment>
<feature type="region of interest" description="Disordered" evidence="1">
    <location>
        <begin position="1"/>
        <end position="57"/>
    </location>
</feature>